<dbReference type="InterPro" id="IPR003593">
    <property type="entry name" value="AAA+_ATPase"/>
</dbReference>
<dbReference type="InterPro" id="IPR005714">
    <property type="entry name" value="ATPase_T3SS_FliI/YscN"/>
</dbReference>
<evidence type="ECO:0000256" key="1">
    <source>
        <dbReference type="ARBA" id="ARBA00004496"/>
    </source>
</evidence>
<dbReference type="InterPro" id="IPR000194">
    <property type="entry name" value="ATPase_F1/V1/A1_a/bsu_nucl-bd"/>
</dbReference>
<gene>
    <name evidence="10" type="primary">fliI</name>
    <name evidence="10" type="ORF">JDO7802_01115</name>
</gene>
<dbReference type="Gene3D" id="3.40.50.12240">
    <property type="match status" value="1"/>
</dbReference>
<dbReference type="EC" id="3.6.3.14" evidence="10"/>
<evidence type="ECO:0000256" key="5">
    <source>
        <dbReference type="ARBA" id="ARBA00022840"/>
    </source>
</evidence>
<evidence type="ECO:0000256" key="7">
    <source>
        <dbReference type="ARBA" id="ARBA00022967"/>
    </source>
</evidence>
<dbReference type="InterPro" id="IPR027417">
    <property type="entry name" value="P-loop_NTPase"/>
</dbReference>
<accession>A0A0M6YHE1</accession>
<feature type="domain" description="AAA+ ATPase" evidence="9">
    <location>
        <begin position="162"/>
        <end position="346"/>
    </location>
</feature>
<dbReference type="Pfam" id="PF18269">
    <property type="entry name" value="T3SS_ATPase_C"/>
    <property type="match status" value="1"/>
</dbReference>
<dbReference type="Pfam" id="PF00006">
    <property type="entry name" value="ATP-synt_ab"/>
    <property type="match status" value="1"/>
</dbReference>
<reference evidence="10 11" key="1">
    <citation type="submission" date="2015-07" db="EMBL/GenBank/DDBJ databases">
        <authorList>
            <person name="Noorani M."/>
        </authorList>
    </citation>
    <scope>NUCLEOTIDE SEQUENCE [LARGE SCALE GENOMIC DNA]</scope>
    <source>
        <strain evidence="10 11">CECT 7802</strain>
    </source>
</reference>
<dbReference type="STRING" id="420998.JDO7802_01115"/>
<dbReference type="SUPFAM" id="SSF52540">
    <property type="entry name" value="P-loop containing nucleoside triphosphate hydrolases"/>
    <property type="match status" value="1"/>
</dbReference>
<evidence type="ECO:0000256" key="4">
    <source>
        <dbReference type="ARBA" id="ARBA00022741"/>
    </source>
</evidence>
<evidence type="ECO:0000256" key="3">
    <source>
        <dbReference type="ARBA" id="ARBA00022490"/>
    </source>
</evidence>
<name>A0A0M6YHE1_9RHOB</name>
<dbReference type="PROSITE" id="PS00152">
    <property type="entry name" value="ATPASE_ALPHA_BETA"/>
    <property type="match status" value="1"/>
</dbReference>
<keyword evidence="10" id="KW-0378">Hydrolase</keyword>
<dbReference type="GO" id="GO:0005737">
    <property type="term" value="C:cytoplasm"/>
    <property type="evidence" value="ECO:0007669"/>
    <property type="project" value="UniProtKB-SubCell"/>
</dbReference>
<keyword evidence="6" id="KW-0653">Protein transport</keyword>
<dbReference type="SMART" id="SM00382">
    <property type="entry name" value="AAA"/>
    <property type="match status" value="1"/>
</dbReference>
<evidence type="ECO:0000256" key="8">
    <source>
        <dbReference type="ARBA" id="ARBA00034006"/>
    </source>
</evidence>
<keyword evidence="7" id="KW-1278">Translocase</keyword>
<dbReference type="InterPro" id="IPR020003">
    <property type="entry name" value="ATPase_a/bsu_AS"/>
</dbReference>
<dbReference type="GO" id="GO:0008564">
    <property type="term" value="F:protein-exporting ATPase activity"/>
    <property type="evidence" value="ECO:0007669"/>
    <property type="project" value="UniProtKB-EC"/>
</dbReference>
<comment type="subcellular location">
    <subcellularLocation>
        <location evidence="1">Cytoplasm</location>
    </subcellularLocation>
</comment>
<dbReference type="InterPro" id="IPR040627">
    <property type="entry name" value="T3SS_ATPase_C"/>
</dbReference>
<dbReference type="AlphaFoldDB" id="A0A0M6YHE1"/>
<evidence type="ECO:0000313" key="10">
    <source>
        <dbReference type="EMBL" id="CTQ49105.1"/>
    </source>
</evidence>
<dbReference type="GO" id="GO:0005524">
    <property type="term" value="F:ATP binding"/>
    <property type="evidence" value="ECO:0007669"/>
    <property type="project" value="UniProtKB-KW"/>
</dbReference>
<keyword evidence="5" id="KW-0067">ATP-binding</keyword>
<dbReference type="GO" id="GO:0030254">
    <property type="term" value="P:protein secretion by the type III secretion system"/>
    <property type="evidence" value="ECO:0007669"/>
    <property type="project" value="InterPro"/>
</dbReference>
<dbReference type="EMBL" id="CXSU01000011">
    <property type="protein sequence ID" value="CTQ49105.1"/>
    <property type="molecule type" value="Genomic_DNA"/>
</dbReference>
<dbReference type="RefSeq" id="WP_055083469.1">
    <property type="nucleotide sequence ID" value="NZ_CXSU01000011.1"/>
</dbReference>
<protein>
    <submittedName>
        <fullName evidence="10">Flagellum-specific ATP synthase</fullName>
        <ecNumber evidence="10">3.6.3.14</ecNumber>
    </submittedName>
</protein>
<evidence type="ECO:0000313" key="11">
    <source>
        <dbReference type="Proteomes" id="UP000049222"/>
    </source>
</evidence>
<dbReference type="Proteomes" id="UP000049222">
    <property type="component" value="Unassembled WGS sequence"/>
</dbReference>
<dbReference type="GO" id="GO:0016887">
    <property type="term" value="F:ATP hydrolysis activity"/>
    <property type="evidence" value="ECO:0007669"/>
    <property type="project" value="InterPro"/>
</dbReference>
<dbReference type="GO" id="GO:0030257">
    <property type="term" value="C:type III protein secretion system complex"/>
    <property type="evidence" value="ECO:0007669"/>
    <property type="project" value="InterPro"/>
</dbReference>
<evidence type="ECO:0000256" key="2">
    <source>
        <dbReference type="ARBA" id="ARBA00022448"/>
    </source>
</evidence>
<sequence length="458" mass="48680">MQTIETADPFAPLRARVATMARSYPLGRIAEVTPAGFRVTGLSDHALLGDELIYDDTAGLPQRAEVSHLQRDSLWATPYASATGLRMGLPVRPAGPARVSPHAGWIGRIVDPFGQPLDDRPLCAGAPVPLRAPPPSGARRRSMGARLRTGFAVLDTMLPLVRGQRIGLFAGSGVGKSTLLGTLACEMEADVCVLALVGERGREVSDFVRRVLGSAGMARTVVIAATADQPANTRRRCAVTAMTVAEHFRDQGKHVLLLCDSITRLAEAHREVTTAAGEDASLRGHPPSLTPLLAELSERAGPGEGAQGDITAVFSVLVAGSDMEEPLADIMRGQLDGHVVLSREIAESGRFPAVDILRSVSRSLPDAASRSEAALITETRKILGAYDRNELMVTSGLYERGSSPEIDRSMALVPRLNEVFTAQGLPRATDGFRLLAGILGRNYTPPEASEPTQQDQGG</sequence>
<proteinExistence type="predicted"/>
<dbReference type="PANTHER" id="PTHR15184">
    <property type="entry name" value="ATP SYNTHASE"/>
    <property type="match status" value="1"/>
</dbReference>
<keyword evidence="3" id="KW-0963">Cytoplasm</keyword>
<evidence type="ECO:0000256" key="6">
    <source>
        <dbReference type="ARBA" id="ARBA00022927"/>
    </source>
</evidence>
<dbReference type="PANTHER" id="PTHR15184:SF9">
    <property type="entry name" value="SPI-1 TYPE 3 SECRETION SYSTEM ATPASE"/>
    <property type="match status" value="1"/>
</dbReference>
<keyword evidence="11" id="KW-1185">Reference proteome</keyword>
<dbReference type="GO" id="GO:0046933">
    <property type="term" value="F:proton-transporting ATP synthase activity, rotational mechanism"/>
    <property type="evidence" value="ECO:0007669"/>
    <property type="project" value="TreeGrafter"/>
</dbReference>
<keyword evidence="4" id="KW-0547">Nucleotide-binding</keyword>
<comment type="catalytic activity">
    <reaction evidence="8">
        <text>ATP + H2O + cellular proteinSide 1 = ADP + phosphate + cellular proteinSide 2.</text>
        <dbReference type="EC" id="7.4.2.8"/>
    </reaction>
</comment>
<keyword evidence="2" id="KW-0813">Transport</keyword>
<dbReference type="InterPro" id="IPR050053">
    <property type="entry name" value="ATPase_alpha/beta_chains"/>
</dbReference>
<organism evidence="10 11">
    <name type="scientific">Jannaschia donghaensis</name>
    <dbReference type="NCBI Taxonomy" id="420998"/>
    <lineage>
        <taxon>Bacteria</taxon>
        <taxon>Pseudomonadati</taxon>
        <taxon>Pseudomonadota</taxon>
        <taxon>Alphaproteobacteria</taxon>
        <taxon>Rhodobacterales</taxon>
        <taxon>Roseobacteraceae</taxon>
        <taxon>Jannaschia</taxon>
    </lineage>
</organism>
<dbReference type="NCBIfam" id="TIGR01026">
    <property type="entry name" value="fliI_yscN"/>
    <property type="match status" value="1"/>
</dbReference>
<evidence type="ECO:0000259" key="9">
    <source>
        <dbReference type="SMART" id="SM00382"/>
    </source>
</evidence>